<dbReference type="PANTHER" id="PTHR31668:SF4">
    <property type="entry name" value="TRANSCRIPTIONAL ACTIVATOR PROTEIN DAL81"/>
    <property type="match status" value="1"/>
</dbReference>
<dbReference type="GO" id="GO:0001080">
    <property type="term" value="P:nitrogen catabolite activation of transcription from RNA polymerase II promoter"/>
    <property type="evidence" value="ECO:0007669"/>
    <property type="project" value="TreeGrafter"/>
</dbReference>
<evidence type="ECO:0000313" key="3">
    <source>
        <dbReference type="EMBL" id="KAF7292399.1"/>
    </source>
</evidence>
<dbReference type="GO" id="GO:0008270">
    <property type="term" value="F:zinc ion binding"/>
    <property type="evidence" value="ECO:0007669"/>
    <property type="project" value="InterPro"/>
</dbReference>
<dbReference type="OrthoDB" id="2123952at2759"/>
<evidence type="ECO:0000313" key="4">
    <source>
        <dbReference type="Proteomes" id="UP000613580"/>
    </source>
</evidence>
<reference evidence="3" key="1">
    <citation type="submission" date="2020-05" db="EMBL/GenBank/DDBJ databases">
        <title>Mycena genomes resolve the evolution of fungal bioluminescence.</title>
        <authorList>
            <person name="Tsai I.J."/>
        </authorList>
    </citation>
    <scope>NUCLEOTIDE SEQUENCE</scope>
    <source>
        <strain evidence="3">110903Hualien_Pintung</strain>
    </source>
</reference>
<dbReference type="InterPro" id="IPR050797">
    <property type="entry name" value="Carb_Metab_Trans_Reg"/>
</dbReference>
<accession>A0A8H6S3U0</accession>
<feature type="domain" description="Xylanolytic transcriptional activator regulatory" evidence="2">
    <location>
        <begin position="203"/>
        <end position="267"/>
    </location>
</feature>
<dbReference type="GO" id="GO:0006351">
    <property type="term" value="P:DNA-templated transcription"/>
    <property type="evidence" value="ECO:0007669"/>
    <property type="project" value="InterPro"/>
</dbReference>
<dbReference type="Pfam" id="PF04082">
    <property type="entry name" value="Fungal_trans"/>
    <property type="match status" value="1"/>
</dbReference>
<sequence length="568" mass="63328">MTSLPSSPIKLENDNHDIFPASPRFELGSALSSIVLSWEPPTRRLPPESTVDVEEYRALDSDADDDFEPHYVGETAERDGLVLSALASVHSARGGTPPRGNPFRVRQVSTSQSEPVFFLFERVRPYGEDSVGKYTSAELIGLLGPSNIHRLLQHYLRLDGIAVPIWRSSDFTDNPEQRLPAGLFCAPGKFLSPLLLSIDFPQTIAAGRLMGLHLDCTSWLIPRWEKQLRIKLWWAVLQQDKWSALCYGRSSYVHYGDWDVPLPPCDHPNDFPFVALCELTVILDRALRELHVVRQTQRSRDTRDILRKISMFGVELDTWKHRLDSMDNSLNGYYPPGFRSLQLSHLAVALLLVRCVLDLELPPSAAASTYDSAIRVTEEVVAFTSSLTPDDLRGYFTTYSAFHFSTCLVLLIRLVLSADPSDQSDGAPWQRILHLLRIFISALSEAKKSVPSFELGDLALARARHLIPLLAKNSPALSMALEPLFPAQEEPMSPTEMSTSSSVTSPTVGPAGYHAHPVHQGHPHAWTDNNGAGLDAFFPEVTQPDWAAFRDYVQPPFAMVVPNSYGLQ</sequence>
<evidence type="ECO:0000259" key="2">
    <source>
        <dbReference type="Pfam" id="PF04082"/>
    </source>
</evidence>
<comment type="caution">
    <text evidence="3">The sequence shown here is derived from an EMBL/GenBank/DDBJ whole genome shotgun (WGS) entry which is preliminary data.</text>
</comment>
<protein>
    <recommendedName>
        <fullName evidence="2">Xylanolytic transcriptional activator regulatory domain-containing protein</fullName>
    </recommendedName>
</protein>
<evidence type="ECO:0000256" key="1">
    <source>
        <dbReference type="ARBA" id="ARBA00023242"/>
    </source>
</evidence>
<dbReference type="CDD" id="cd12148">
    <property type="entry name" value="fungal_TF_MHR"/>
    <property type="match status" value="1"/>
</dbReference>
<dbReference type="GO" id="GO:0003677">
    <property type="term" value="F:DNA binding"/>
    <property type="evidence" value="ECO:0007669"/>
    <property type="project" value="InterPro"/>
</dbReference>
<dbReference type="InterPro" id="IPR007219">
    <property type="entry name" value="XnlR_reg_dom"/>
</dbReference>
<proteinExistence type="predicted"/>
<keyword evidence="4" id="KW-1185">Reference proteome</keyword>
<keyword evidence="1" id="KW-0539">Nucleus</keyword>
<dbReference type="AlphaFoldDB" id="A0A8H6S3U0"/>
<dbReference type="PANTHER" id="PTHR31668">
    <property type="entry name" value="GLUCOSE TRANSPORT TRANSCRIPTION REGULATOR RGT1-RELATED-RELATED"/>
    <property type="match status" value="1"/>
</dbReference>
<organism evidence="3 4">
    <name type="scientific">Mycena chlorophos</name>
    <name type="common">Agaric fungus</name>
    <name type="synonym">Agaricus chlorophos</name>
    <dbReference type="NCBI Taxonomy" id="658473"/>
    <lineage>
        <taxon>Eukaryota</taxon>
        <taxon>Fungi</taxon>
        <taxon>Dikarya</taxon>
        <taxon>Basidiomycota</taxon>
        <taxon>Agaricomycotina</taxon>
        <taxon>Agaricomycetes</taxon>
        <taxon>Agaricomycetidae</taxon>
        <taxon>Agaricales</taxon>
        <taxon>Marasmiineae</taxon>
        <taxon>Mycenaceae</taxon>
        <taxon>Mycena</taxon>
    </lineage>
</organism>
<dbReference type="Proteomes" id="UP000613580">
    <property type="component" value="Unassembled WGS sequence"/>
</dbReference>
<gene>
    <name evidence="3" type="ORF">HMN09_01224000</name>
</gene>
<dbReference type="GO" id="GO:0005634">
    <property type="term" value="C:nucleus"/>
    <property type="evidence" value="ECO:0007669"/>
    <property type="project" value="TreeGrafter"/>
</dbReference>
<name>A0A8H6S3U0_MYCCL</name>
<dbReference type="EMBL" id="JACAZE010000022">
    <property type="protein sequence ID" value="KAF7292399.1"/>
    <property type="molecule type" value="Genomic_DNA"/>
</dbReference>